<organism evidence="2 3">
    <name type="scientific">Sclerotinia borealis (strain F-4128)</name>
    <dbReference type="NCBI Taxonomy" id="1432307"/>
    <lineage>
        <taxon>Eukaryota</taxon>
        <taxon>Fungi</taxon>
        <taxon>Dikarya</taxon>
        <taxon>Ascomycota</taxon>
        <taxon>Pezizomycotina</taxon>
        <taxon>Leotiomycetes</taxon>
        <taxon>Helotiales</taxon>
        <taxon>Sclerotiniaceae</taxon>
        <taxon>Sclerotinia</taxon>
    </lineage>
</organism>
<dbReference type="EMBL" id="AYSA01000821">
    <property type="protein sequence ID" value="ESZ89685.1"/>
    <property type="molecule type" value="Genomic_DNA"/>
</dbReference>
<feature type="compositionally biased region" description="Polar residues" evidence="1">
    <location>
        <begin position="170"/>
        <end position="186"/>
    </location>
</feature>
<sequence>MKTLQSPMKGSPLCYSYSQVKRSLAADHHHTRSPNEMAYEITGSTRNPHLLTFQTTRTAKCIYFDGDFVTLMGTGRMDTQMLHIYDNVSGPDPIGDYGPDLKGLGGRSWGVEGFVRMNAGFEMIWCDFENESLRLVGHLNVTAPLLPESISQDLYEEDETDMTSCLPLPSATTRSPQTTQTKNPTENHPAMPPNFRHDAEREPFLRSQDWVWFTSAATHYGSSGAGSISGENRVQLLTCGILNYYSPKFETQARARGAIEKESLNFTREGFWKGSFGDDDTRTTALNALMRRISHTLDGVSTAAATMMKQDSERVLKNLILGQSGNCTGNDWQTITNQTVQTYASPLAQLFQTLQNHSSTSIPSSNHSAQRKWISSMRDQTHSFLLPFLEYPYPSPTADKSI</sequence>
<reference evidence="2 3" key="1">
    <citation type="journal article" date="2014" name="Genome Announc.">
        <title>Draft genome sequence of Sclerotinia borealis, a psychrophilic plant pathogenic fungus.</title>
        <authorList>
            <person name="Mardanov A.V."/>
            <person name="Beletsky A.V."/>
            <person name="Kadnikov V.V."/>
            <person name="Ignatov A.N."/>
            <person name="Ravin N.V."/>
        </authorList>
    </citation>
    <scope>NUCLEOTIDE SEQUENCE [LARGE SCALE GENOMIC DNA]</scope>
    <source>
        <strain evidence="3">F-4157</strain>
    </source>
</reference>
<feature type="region of interest" description="Disordered" evidence="1">
    <location>
        <begin position="161"/>
        <end position="194"/>
    </location>
</feature>
<evidence type="ECO:0000256" key="1">
    <source>
        <dbReference type="SAM" id="MobiDB-lite"/>
    </source>
</evidence>
<evidence type="ECO:0000313" key="2">
    <source>
        <dbReference type="EMBL" id="ESZ89685.1"/>
    </source>
</evidence>
<gene>
    <name evidence="2" type="ORF">SBOR_9932</name>
</gene>
<dbReference type="PANTHER" id="PTHR35204:SF1">
    <property type="entry name" value="ENTEROTOXIN"/>
    <property type="match status" value="1"/>
</dbReference>
<dbReference type="InterPro" id="IPR038921">
    <property type="entry name" value="YOR389W-like"/>
</dbReference>
<dbReference type="Proteomes" id="UP000019487">
    <property type="component" value="Unassembled WGS sequence"/>
</dbReference>
<comment type="caution">
    <text evidence="2">The sequence shown here is derived from an EMBL/GenBank/DDBJ whole genome shotgun (WGS) entry which is preliminary data.</text>
</comment>
<proteinExistence type="predicted"/>
<dbReference type="AlphaFoldDB" id="W9C519"/>
<name>W9C519_SCLBF</name>
<evidence type="ECO:0000313" key="3">
    <source>
        <dbReference type="Proteomes" id="UP000019487"/>
    </source>
</evidence>
<protein>
    <submittedName>
        <fullName evidence="2">Uncharacterized protein</fullName>
    </submittedName>
</protein>
<accession>W9C519</accession>
<dbReference type="STRING" id="1432307.W9C519"/>
<dbReference type="HOGENOM" id="CLU_685423_0_0_1"/>
<keyword evidence="3" id="KW-1185">Reference proteome</keyword>
<dbReference type="PANTHER" id="PTHR35204">
    <property type="entry name" value="YALI0A21131P"/>
    <property type="match status" value="1"/>
</dbReference>
<dbReference type="OrthoDB" id="10261782at2759"/>